<comment type="caution">
    <text evidence="2">The sequence shown here is derived from an EMBL/GenBank/DDBJ whole genome shotgun (WGS) entry which is preliminary data.</text>
</comment>
<dbReference type="Proteomes" id="UP000179807">
    <property type="component" value="Unassembled WGS sequence"/>
</dbReference>
<evidence type="ECO:0000313" key="3">
    <source>
        <dbReference type="Proteomes" id="UP000179807"/>
    </source>
</evidence>
<dbReference type="InterPro" id="IPR029069">
    <property type="entry name" value="HotDog_dom_sf"/>
</dbReference>
<dbReference type="RefSeq" id="XP_068351987.1">
    <property type="nucleotide sequence ID" value="XM_068490400.1"/>
</dbReference>
<accession>A0A1J4JI54</accession>
<dbReference type="VEuPathDB" id="TrichDB:TRFO_01934"/>
<sequence>MKTGSVKVLSTAIMSALMEEASCNALDKAKISNGKASVGVSIDLVHRRPSAIGAHVHAVAKLTENTPKGIFFEIEAFDETGLIGTAKHRRVFVDQEAFEKKCYEASKKAQQNK</sequence>
<reference evidence="2" key="1">
    <citation type="submission" date="2016-10" db="EMBL/GenBank/DDBJ databases">
        <authorList>
            <person name="Benchimol M."/>
            <person name="Almeida L.G."/>
            <person name="Vasconcelos A.T."/>
            <person name="Perreira-Neves A."/>
            <person name="Rosa I.A."/>
            <person name="Tasca T."/>
            <person name="Bogo M.R."/>
            <person name="de Souza W."/>
        </authorList>
    </citation>
    <scope>NUCLEOTIDE SEQUENCE [LARGE SCALE GENOMIC DNA]</scope>
    <source>
        <strain evidence="2">K</strain>
    </source>
</reference>
<keyword evidence="3" id="KW-1185">Reference proteome</keyword>
<dbReference type="AlphaFoldDB" id="A0A1J4JI54"/>
<dbReference type="EMBL" id="MLAK01001037">
    <property type="protein sequence ID" value="OHS98850.1"/>
    <property type="molecule type" value="Genomic_DNA"/>
</dbReference>
<dbReference type="SUPFAM" id="SSF54637">
    <property type="entry name" value="Thioesterase/thiol ester dehydrase-isomerase"/>
    <property type="match status" value="1"/>
</dbReference>
<dbReference type="PANTHER" id="PTHR36934">
    <property type="entry name" value="BLR0278 PROTEIN"/>
    <property type="match status" value="1"/>
</dbReference>
<dbReference type="InterPro" id="IPR025540">
    <property type="entry name" value="FlK"/>
</dbReference>
<proteinExistence type="predicted"/>
<evidence type="ECO:0000313" key="2">
    <source>
        <dbReference type="EMBL" id="OHS98850.1"/>
    </source>
</evidence>
<evidence type="ECO:0000259" key="1">
    <source>
        <dbReference type="Pfam" id="PF22636"/>
    </source>
</evidence>
<protein>
    <recommendedName>
        <fullName evidence="1">Fluoroacetyl-CoA-specific thioesterase-like domain-containing protein</fullName>
    </recommendedName>
</protein>
<organism evidence="2 3">
    <name type="scientific">Tritrichomonas foetus</name>
    <dbReference type="NCBI Taxonomy" id="1144522"/>
    <lineage>
        <taxon>Eukaryota</taxon>
        <taxon>Metamonada</taxon>
        <taxon>Parabasalia</taxon>
        <taxon>Tritrichomonadida</taxon>
        <taxon>Tritrichomonadidae</taxon>
        <taxon>Tritrichomonas</taxon>
    </lineage>
</organism>
<gene>
    <name evidence="2" type="ORF">TRFO_01934</name>
</gene>
<feature type="domain" description="Fluoroacetyl-CoA-specific thioesterase-like" evidence="1">
    <location>
        <begin position="4"/>
        <end position="96"/>
    </location>
</feature>
<dbReference type="InterPro" id="IPR054485">
    <property type="entry name" value="FlK-like_dom"/>
</dbReference>
<dbReference type="Pfam" id="PF22636">
    <property type="entry name" value="FlK"/>
    <property type="match status" value="1"/>
</dbReference>
<name>A0A1J4JI54_9EUKA</name>
<dbReference type="Gene3D" id="3.10.129.10">
    <property type="entry name" value="Hotdog Thioesterase"/>
    <property type="match status" value="1"/>
</dbReference>
<dbReference type="OrthoDB" id="10261853at2759"/>
<dbReference type="PANTHER" id="PTHR36934:SF1">
    <property type="entry name" value="THIOESTERASE DOMAIN-CONTAINING PROTEIN"/>
    <property type="match status" value="1"/>
</dbReference>
<dbReference type="GeneID" id="94825104"/>